<feature type="transmembrane region" description="Helical" evidence="2">
    <location>
        <begin position="289"/>
        <end position="309"/>
    </location>
</feature>
<keyword evidence="2" id="KW-0812">Transmembrane</keyword>
<evidence type="ECO:0000313" key="4">
    <source>
        <dbReference type="Proteomes" id="UP000193411"/>
    </source>
</evidence>
<accession>A0A1Y2H683</accession>
<evidence type="ECO:0000256" key="2">
    <source>
        <dbReference type="SAM" id="Phobius"/>
    </source>
</evidence>
<feature type="transmembrane region" description="Helical" evidence="2">
    <location>
        <begin position="99"/>
        <end position="117"/>
    </location>
</feature>
<sequence length="342" mass="37737">MFLRTMDSTSGTASSRSSSPSPSPSSKAPTAKATGVKTHSTGEQDAAADRTEDAPLLRQRKLTPDSSLSTHSHEHDPDHHVHLPPTPLLIPLREYQTSALLFAAAVVMATSIRIYKYDYQGLWYDLHSPDHLVHQSVAKYMPWIVTALCAVIAFYTTWVKAGNKNALSHAAQRIAVNVVYGALVLKVLANVVDLPISLPLAQALHSVLVLREESLVWVRQSLHIRHDLASAKAAASHASPDDIHSHVDDHFIKDGFEWFLFFTNLGVGLACMLEILVAAFGLYESHGQVFVTTVAGYAGWWLHYVQWLGRPGAPWRVSMPGNFNDYKHVRPGQHPLVAHKSE</sequence>
<reference evidence="3 4" key="1">
    <citation type="submission" date="2016-07" db="EMBL/GenBank/DDBJ databases">
        <title>Pervasive Adenine N6-methylation of Active Genes in Fungi.</title>
        <authorList>
            <consortium name="DOE Joint Genome Institute"/>
            <person name="Mondo S.J."/>
            <person name="Dannebaum R.O."/>
            <person name="Kuo R.C."/>
            <person name="Labutti K."/>
            <person name="Haridas S."/>
            <person name="Kuo A."/>
            <person name="Salamov A."/>
            <person name="Ahrendt S.R."/>
            <person name="Lipzen A."/>
            <person name="Sullivan W."/>
            <person name="Andreopoulos W.B."/>
            <person name="Clum A."/>
            <person name="Lindquist E."/>
            <person name="Daum C."/>
            <person name="Ramamoorthy G.K."/>
            <person name="Gryganskyi A."/>
            <person name="Culley D."/>
            <person name="Magnuson J.K."/>
            <person name="James T.Y."/>
            <person name="O'Malley M.A."/>
            <person name="Stajich J.E."/>
            <person name="Spatafora J.W."/>
            <person name="Visel A."/>
            <person name="Grigoriev I.V."/>
        </authorList>
    </citation>
    <scope>NUCLEOTIDE SEQUENCE [LARGE SCALE GENOMIC DNA]</scope>
    <source>
        <strain evidence="3 4">PL171</strain>
    </source>
</reference>
<name>A0A1Y2H683_9FUNG</name>
<evidence type="ECO:0000313" key="3">
    <source>
        <dbReference type="EMBL" id="ORZ29524.1"/>
    </source>
</evidence>
<dbReference type="OrthoDB" id="5582565at2759"/>
<evidence type="ECO:0000256" key="1">
    <source>
        <dbReference type="SAM" id="MobiDB-lite"/>
    </source>
</evidence>
<keyword evidence="2" id="KW-0472">Membrane</keyword>
<proteinExistence type="predicted"/>
<feature type="transmembrane region" description="Helical" evidence="2">
    <location>
        <begin position="137"/>
        <end position="158"/>
    </location>
</feature>
<feature type="compositionally biased region" description="Low complexity" evidence="1">
    <location>
        <begin position="8"/>
        <end position="34"/>
    </location>
</feature>
<feature type="transmembrane region" description="Helical" evidence="2">
    <location>
        <begin position="258"/>
        <end position="283"/>
    </location>
</feature>
<gene>
    <name evidence="3" type="ORF">BCR44DRAFT_328434</name>
</gene>
<comment type="caution">
    <text evidence="3">The sequence shown here is derived from an EMBL/GenBank/DDBJ whole genome shotgun (WGS) entry which is preliminary data.</text>
</comment>
<feature type="region of interest" description="Disordered" evidence="1">
    <location>
        <begin position="1"/>
        <end position="58"/>
    </location>
</feature>
<feature type="region of interest" description="Disordered" evidence="1">
    <location>
        <begin position="63"/>
        <end position="82"/>
    </location>
</feature>
<protein>
    <submittedName>
        <fullName evidence="3">Uncharacterized protein</fullName>
    </submittedName>
</protein>
<keyword evidence="4" id="KW-1185">Reference proteome</keyword>
<dbReference type="Proteomes" id="UP000193411">
    <property type="component" value="Unassembled WGS sequence"/>
</dbReference>
<keyword evidence="2" id="KW-1133">Transmembrane helix</keyword>
<feature type="compositionally biased region" description="Basic and acidic residues" evidence="1">
    <location>
        <begin position="71"/>
        <end position="81"/>
    </location>
</feature>
<organism evidence="3 4">
    <name type="scientific">Catenaria anguillulae PL171</name>
    <dbReference type="NCBI Taxonomy" id="765915"/>
    <lineage>
        <taxon>Eukaryota</taxon>
        <taxon>Fungi</taxon>
        <taxon>Fungi incertae sedis</taxon>
        <taxon>Blastocladiomycota</taxon>
        <taxon>Blastocladiomycetes</taxon>
        <taxon>Blastocladiales</taxon>
        <taxon>Catenariaceae</taxon>
        <taxon>Catenaria</taxon>
    </lineage>
</organism>
<dbReference type="EMBL" id="MCFL01000162">
    <property type="protein sequence ID" value="ORZ29524.1"/>
    <property type="molecule type" value="Genomic_DNA"/>
</dbReference>
<dbReference type="AlphaFoldDB" id="A0A1Y2H683"/>